<reference evidence="8 9" key="1">
    <citation type="journal article" date="2016" name="Genome Announc.">
        <title>Complete genome sequence of the hyperthermophilic and piezophilic archaeon Thermococcus barophilus Ch5, capable of growth at the expense of hydrogenogenesis from carbon monoxide and formate.</title>
        <authorList>
            <person name="Oger P."/>
            <person name="Sokolova T.G."/>
            <person name="Kozhevnikova D.A."/>
            <person name="Taranov E.A."/>
            <person name="Vannier P."/>
            <person name="Lee H.S."/>
            <person name="Kwon K.K."/>
            <person name="Kang S.G."/>
            <person name="Lee J.H."/>
            <person name="Bonch-Osmolovskaya E.A."/>
            <person name="Lebedinsky A.V."/>
        </authorList>
    </citation>
    <scope>NUCLEOTIDE SEQUENCE [LARGE SCALE GENOMIC DNA]</scope>
    <source>
        <strain evidence="9">Ch5</strain>
    </source>
</reference>
<organism evidence="8 9">
    <name type="scientific">Thermococcus barophilus</name>
    <dbReference type="NCBI Taxonomy" id="55802"/>
    <lineage>
        <taxon>Archaea</taxon>
        <taxon>Methanobacteriati</taxon>
        <taxon>Methanobacteriota</taxon>
        <taxon>Thermococci</taxon>
        <taxon>Thermococcales</taxon>
        <taxon>Thermococcaceae</taxon>
        <taxon>Thermococcus</taxon>
    </lineage>
</organism>
<evidence type="ECO:0000259" key="7">
    <source>
        <dbReference type="Pfam" id="PF13244"/>
    </source>
</evidence>
<sequence>MLEVAALALLGCVVLMTLIVLEKDLLKVVAYSAVFSGLVLVTLYVLLAPDIILAYVAIATVLSTALLVYVIGKTGRYEVV</sequence>
<evidence type="ECO:0000256" key="2">
    <source>
        <dbReference type="ARBA" id="ARBA00022475"/>
    </source>
</evidence>
<protein>
    <submittedName>
        <fullName evidence="8">Membrane bound subgroup 4b [NiFe]-hydrogenase MBH(B)1, subunit Mbh(B)1D</fullName>
    </submittedName>
</protein>
<dbReference type="Pfam" id="PF13244">
    <property type="entry name" value="MbhD"/>
    <property type="match status" value="1"/>
</dbReference>
<dbReference type="EMBL" id="CP013050">
    <property type="protein sequence ID" value="ALM74609.1"/>
    <property type="molecule type" value="Genomic_DNA"/>
</dbReference>
<comment type="subcellular location">
    <subcellularLocation>
        <location evidence="1">Cell membrane</location>
        <topology evidence="1">Multi-pass membrane protein</topology>
    </subcellularLocation>
</comment>
<keyword evidence="4 6" id="KW-1133">Transmembrane helix</keyword>
<dbReference type="AlphaFoldDB" id="A0A0S1XA21"/>
<feature type="domain" description="MrpA C-terminal/MbhD" evidence="7">
    <location>
        <begin position="11"/>
        <end position="76"/>
    </location>
</feature>
<keyword evidence="5 6" id="KW-0472">Membrane</keyword>
<gene>
    <name evidence="8" type="ORF">TBCH5v1_0649</name>
</gene>
<evidence type="ECO:0000256" key="1">
    <source>
        <dbReference type="ARBA" id="ARBA00004651"/>
    </source>
</evidence>
<evidence type="ECO:0000256" key="3">
    <source>
        <dbReference type="ARBA" id="ARBA00022692"/>
    </source>
</evidence>
<keyword evidence="2" id="KW-1003">Cell membrane</keyword>
<feature type="transmembrane region" description="Helical" evidence="6">
    <location>
        <begin position="52"/>
        <end position="72"/>
    </location>
</feature>
<evidence type="ECO:0000313" key="8">
    <source>
        <dbReference type="EMBL" id="ALM74609.1"/>
    </source>
</evidence>
<evidence type="ECO:0000313" key="9">
    <source>
        <dbReference type="Proteomes" id="UP000066042"/>
    </source>
</evidence>
<feature type="transmembrane region" description="Helical" evidence="6">
    <location>
        <begin position="6"/>
        <end position="21"/>
    </location>
</feature>
<dbReference type="Proteomes" id="UP000066042">
    <property type="component" value="Chromosome"/>
</dbReference>
<dbReference type="InterPro" id="IPR025383">
    <property type="entry name" value="MrpA_C/MbhD"/>
</dbReference>
<proteinExistence type="predicted"/>
<dbReference type="PATRIC" id="fig|55802.8.peg.642"/>
<evidence type="ECO:0000256" key="6">
    <source>
        <dbReference type="SAM" id="Phobius"/>
    </source>
</evidence>
<feature type="transmembrane region" description="Helical" evidence="6">
    <location>
        <begin position="28"/>
        <end position="46"/>
    </location>
</feature>
<accession>A0A0S1XA21</accession>
<evidence type="ECO:0000256" key="5">
    <source>
        <dbReference type="ARBA" id="ARBA00023136"/>
    </source>
</evidence>
<keyword evidence="3 6" id="KW-0812">Transmembrane</keyword>
<dbReference type="GO" id="GO:0005886">
    <property type="term" value="C:plasma membrane"/>
    <property type="evidence" value="ECO:0007669"/>
    <property type="project" value="UniProtKB-SubCell"/>
</dbReference>
<evidence type="ECO:0000256" key="4">
    <source>
        <dbReference type="ARBA" id="ARBA00022989"/>
    </source>
</evidence>
<dbReference type="STRING" id="55802.TBCH5v1_0649"/>
<name>A0A0S1XA21_THEBA</name>